<evidence type="ECO:0000313" key="4">
    <source>
        <dbReference type="EMBL" id="SDZ07490.1"/>
    </source>
</evidence>
<accession>A0A1H3Q2L6</accession>
<proteinExistence type="inferred from homology"/>
<evidence type="ECO:0000313" key="5">
    <source>
        <dbReference type="Proteomes" id="UP000199230"/>
    </source>
</evidence>
<protein>
    <submittedName>
        <fullName evidence="4">Benzoyl-CoA reductase/2-hydroxyglutaryl-CoA dehydratase subunit, BcrC/BadD/HgdB</fullName>
    </submittedName>
</protein>
<dbReference type="Gene3D" id="1.20.1270.370">
    <property type="match status" value="1"/>
</dbReference>
<dbReference type="InterPro" id="IPR010327">
    <property type="entry name" value="FldB/FldC_alpha/beta"/>
</dbReference>
<keyword evidence="3" id="KW-0411">Iron-sulfur</keyword>
<evidence type="ECO:0000256" key="1">
    <source>
        <dbReference type="ARBA" id="ARBA00001966"/>
    </source>
</evidence>
<sequence length="383" mass="43630">MQQRELEVFQNLRGDNMIRIKDMKEEGKKVVGIYCAFCPSELVLAADAIPVSLCGTKEEPIPAAEKDLPRNLCPLIKSSYGFAITDTCPFFYYSDVIIGETTCDGKKKMFELMENLKPVHVMQLPHRKNSDASMALWVEEIRELRKYLEKQLQVKITDDAIWKAVDLRNQERRAIKGICDLNKMDPAPLTGLELLTIVWAKGFSADKNSSIKMLNELKSSIMGEKNDHQKLQRYKPRRPRVLLTGCPTGMGSEKVIRLVEELGASVVALENCSSYKTLDLLVSTEKEDPIEALAESYLKIPCSCMSPNEYRFELIDSMIQEFSADMVIDLTWQACHTYNIEAHYVEKLVKDKGLPYLHLESDYSNSDLEILKVRIEATLEMVK</sequence>
<organism evidence="4 5">
    <name type="scientific">Tindallia californiensis</name>
    <dbReference type="NCBI Taxonomy" id="159292"/>
    <lineage>
        <taxon>Bacteria</taxon>
        <taxon>Bacillati</taxon>
        <taxon>Bacillota</taxon>
        <taxon>Clostridia</taxon>
        <taxon>Peptostreptococcales</taxon>
        <taxon>Tindalliaceae</taxon>
        <taxon>Tindallia</taxon>
    </lineage>
</organism>
<comment type="similarity">
    <text evidence="2">Belongs to the FldB/FldC dehydratase alpha/beta subunit family.</text>
</comment>
<gene>
    <name evidence="4" type="ORF">SAMN05192546_10830</name>
</gene>
<keyword evidence="3" id="KW-0479">Metal-binding</keyword>
<comment type="cofactor">
    <cofactor evidence="1">
        <name>[4Fe-4S] cluster</name>
        <dbReference type="ChEBI" id="CHEBI:49883"/>
    </cofactor>
</comment>
<dbReference type="Gene3D" id="3.40.50.11890">
    <property type="match status" value="1"/>
</dbReference>
<name>A0A1H3Q2L6_9FIRM</name>
<dbReference type="InterPro" id="IPR047678">
    <property type="entry name" value="YjiM-like"/>
</dbReference>
<keyword evidence="3" id="KW-0408">Iron</keyword>
<dbReference type="OrthoDB" id="9810278at2"/>
<evidence type="ECO:0000256" key="3">
    <source>
        <dbReference type="ARBA" id="ARBA00023014"/>
    </source>
</evidence>
<dbReference type="GO" id="GO:0051536">
    <property type="term" value="F:iron-sulfur cluster binding"/>
    <property type="evidence" value="ECO:0007669"/>
    <property type="project" value="UniProtKB-KW"/>
</dbReference>
<dbReference type="GO" id="GO:0016836">
    <property type="term" value="F:hydro-lyase activity"/>
    <property type="evidence" value="ECO:0007669"/>
    <property type="project" value="UniProtKB-ARBA"/>
</dbReference>
<reference evidence="4 5" key="1">
    <citation type="submission" date="2016-10" db="EMBL/GenBank/DDBJ databases">
        <authorList>
            <person name="de Groot N.N."/>
        </authorList>
    </citation>
    <scope>NUCLEOTIDE SEQUENCE [LARGE SCALE GENOMIC DNA]</scope>
    <source>
        <strain evidence="4 5">APO</strain>
    </source>
</reference>
<evidence type="ECO:0000256" key="2">
    <source>
        <dbReference type="ARBA" id="ARBA00005806"/>
    </source>
</evidence>
<dbReference type="STRING" id="159292.SAMN05192546_10830"/>
<dbReference type="PANTHER" id="PTHR30548">
    <property type="entry name" value="2-HYDROXYGLUTARYL-COA DEHYDRATASE, D-COMPONENT-RELATED"/>
    <property type="match status" value="1"/>
</dbReference>
<dbReference type="Gene3D" id="3.40.50.11900">
    <property type="match status" value="1"/>
</dbReference>
<dbReference type="PANTHER" id="PTHR30548:SF6">
    <property type="entry name" value="DEHYDRATASE SUBUNIT YJIM-RELATED"/>
    <property type="match status" value="1"/>
</dbReference>
<keyword evidence="5" id="KW-1185">Reference proteome</keyword>
<dbReference type="Pfam" id="PF06050">
    <property type="entry name" value="HGD-D"/>
    <property type="match status" value="1"/>
</dbReference>
<dbReference type="EMBL" id="FNPV01000008">
    <property type="protein sequence ID" value="SDZ07490.1"/>
    <property type="molecule type" value="Genomic_DNA"/>
</dbReference>
<dbReference type="RefSeq" id="WP_093314503.1">
    <property type="nucleotide sequence ID" value="NZ_FNPV01000008.1"/>
</dbReference>
<dbReference type="Proteomes" id="UP000199230">
    <property type="component" value="Unassembled WGS sequence"/>
</dbReference>
<dbReference type="AlphaFoldDB" id="A0A1H3Q2L6"/>
<dbReference type="NCBIfam" id="NF040772">
    <property type="entry name" value="double_cubane"/>
    <property type="match status" value="1"/>
</dbReference>